<gene>
    <name evidence="1" type="ORF">DPMN_101056</name>
</gene>
<dbReference type="Proteomes" id="UP000828390">
    <property type="component" value="Unassembled WGS sequence"/>
</dbReference>
<keyword evidence="2" id="KW-1185">Reference proteome</keyword>
<dbReference type="EMBL" id="JAIWYP010000003">
    <property type="protein sequence ID" value="KAH3858433.1"/>
    <property type="molecule type" value="Genomic_DNA"/>
</dbReference>
<comment type="caution">
    <text evidence="1">The sequence shown here is derived from an EMBL/GenBank/DDBJ whole genome shotgun (WGS) entry which is preliminary data.</text>
</comment>
<reference evidence="1" key="1">
    <citation type="journal article" date="2019" name="bioRxiv">
        <title>The Genome of the Zebra Mussel, Dreissena polymorpha: A Resource for Invasive Species Research.</title>
        <authorList>
            <person name="McCartney M.A."/>
            <person name="Auch B."/>
            <person name="Kono T."/>
            <person name="Mallez S."/>
            <person name="Zhang Y."/>
            <person name="Obille A."/>
            <person name="Becker A."/>
            <person name="Abrahante J.E."/>
            <person name="Garbe J."/>
            <person name="Badalamenti J.P."/>
            <person name="Herman A."/>
            <person name="Mangelson H."/>
            <person name="Liachko I."/>
            <person name="Sullivan S."/>
            <person name="Sone E.D."/>
            <person name="Koren S."/>
            <person name="Silverstein K.A.T."/>
            <person name="Beckman K.B."/>
            <person name="Gohl D.M."/>
        </authorList>
    </citation>
    <scope>NUCLEOTIDE SEQUENCE</scope>
    <source>
        <strain evidence="1">Duluth1</strain>
        <tissue evidence="1">Whole animal</tissue>
    </source>
</reference>
<organism evidence="1 2">
    <name type="scientific">Dreissena polymorpha</name>
    <name type="common">Zebra mussel</name>
    <name type="synonym">Mytilus polymorpha</name>
    <dbReference type="NCBI Taxonomy" id="45954"/>
    <lineage>
        <taxon>Eukaryota</taxon>
        <taxon>Metazoa</taxon>
        <taxon>Spiralia</taxon>
        <taxon>Lophotrochozoa</taxon>
        <taxon>Mollusca</taxon>
        <taxon>Bivalvia</taxon>
        <taxon>Autobranchia</taxon>
        <taxon>Heteroconchia</taxon>
        <taxon>Euheterodonta</taxon>
        <taxon>Imparidentia</taxon>
        <taxon>Neoheterodontei</taxon>
        <taxon>Myida</taxon>
        <taxon>Dreissenoidea</taxon>
        <taxon>Dreissenidae</taxon>
        <taxon>Dreissena</taxon>
    </lineage>
</organism>
<protein>
    <submittedName>
        <fullName evidence="1">Uncharacterized protein</fullName>
    </submittedName>
</protein>
<accession>A0A9D4R8S0</accession>
<sequence>MDVMPYATSVDPDQPAHSRSLVGSYPVHSYVKQGFAQSYLQTKLLTRLDWSYADHI</sequence>
<name>A0A9D4R8S0_DREPO</name>
<proteinExistence type="predicted"/>
<dbReference type="AlphaFoldDB" id="A0A9D4R8S0"/>
<evidence type="ECO:0000313" key="1">
    <source>
        <dbReference type="EMBL" id="KAH3858433.1"/>
    </source>
</evidence>
<evidence type="ECO:0000313" key="2">
    <source>
        <dbReference type="Proteomes" id="UP000828390"/>
    </source>
</evidence>
<reference evidence="1" key="2">
    <citation type="submission" date="2020-11" db="EMBL/GenBank/DDBJ databases">
        <authorList>
            <person name="McCartney M.A."/>
            <person name="Auch B."/>
            <person name="Kono T."/>
            <person name="Mallez S."/>
            <person name="Becker A."/>
            <person name="Gohl D.M."/>
            <person name="Silverstein K.A.T."/>
            <person name="Koren S."/>
            <person name="Bechman K.B."/>
            <person name="Herman A."/>
            <person name="Abrahante J.E."/>
            <person name="Garbe J."/>
        </authorList>
    </citation>
    <scope>NUCLEOTIDE SEQUENCE</scope>
    <source>
        <strain evidence="1">Duluth1</strain>
        <tissue evidence="1">Whole animal</tissue>
    </source>
</reference>